<dbReference type="PANTHER" id="PTHR11606:SF13">
    <property type="entry name" value="GLUTAMATE DEHYDROGENASE 1, MITOCHONDRIAL"/>
    <property type="match status" value="1"/>
</dbReference>
<comment type="similarity">
    <text evidence="1 3 6">Belongs to the Glu/Leu/Phe/Val dehydrogenases family.</text>
</comment>
<proteinExistence type="inferred from homology"/>
<dbReference type="SUPFAM" id="SSF53223">
    <property type="entry name" value="Aminoacid dehydrogenase-like, N-terminal domain"/>
    <property type="match status" value="1"/>
</dbReference>
<dbReference type="InterPro" id="IPR014362">
    <property type="entry name" value="Glu_DH"/>
</dbReference>
<dbReference type="InterPro" id="IPR006095">
    <property type="entry name" value="Glu/Leu/Phe/Val/Trp_DH"/>
</dbReference>
<protein>
    <recommendedName>
        <fullName evidence="3">Glutamate dehydrogenase</fullName>
    </recommendedName>
</protein>
<dbReference type="Proteomes" id="UP000612893">
    <property type="component" value="Unassembled WGS sequence"/>
</dbReference>
<dbReference type="EMBL" id="JAEKNR010000100">
    <property type="protein sequence ID" value="MBJ7598243.1"/>
    <property type="molecule type" value="Genomic_DNA"/>
</dbReference>
<dbReference type="InterPro" id="IPR046346">
    <property type="entry name" value="Aminoacid_DH-like_N_sf"/>
</dbReference>
<keyword evidence="2 3" id="KW-0560">Oxidoreductase</keyword>
<dbReference type="InterPro" id="IPR036291">
    <property type="entry name" value="NAD(P)-bd_dom_sf"/>
</dbReference>
<dbReference type="SUPFAM" id="SSF51735">
    <property type="entry name" value="NAD(P)-binding Rossmann-fold domains"/>
    <property type="match status" value="1"/>
</dbReference>
<gene>
    <name evidence="8" type="ORF">JF922_09185</name>
</gene>
<accession>A0A934K7T4</accession>
<evidence type="ECO:0000256" key="6">
    <source>
        <dbReference type="RuleBase" id="RU004417"/>
    </source>
</evidence>
<organism evidence="8 9">
    <name type="scientific">Candidatus Nephthysia bennettiae</name>
    <dbReference type="NCBI Taxonomy" id="3127016"/>
    <lineage>
        <taxon>Bacteria</taxon>
        <taxon>Bacillati</taxon>
        <taxon>Candidatus Dormiibacterota</taxon>
        <taxon>Candidatus Dormibacteria</taxon>
        <taxon>Candidatus Dormibacterales</taxon>
        <taxon>Candidatus Dormibacteraceae</taxon>
        <taxon>Candidatus Nephthysia</taxon>
    </lineage>
</organism>
<comment type="caution">
    <text evidence="8">The sequence shown here is derived from an EMBL/GenBank/DDBJ whole genome shotgun (WGS) entry which is preliminary data.</text>
</comment>
<evidence type="ECO:0000256" key="5">
    <source>
        <dbReference type="PIRSR" id="PIRSR000185-3"/>
    </source>
</evidence>
<evidence type="ECO:0000313" key="8">
    <source>
        <dbReference type="EMBL" id="MBJ7598243.1"/>
    </source>
</evidence>
<dbReference type="GO" id="GO:0006538">
    <property type="term" value="P:L-glutamate catabolic process"/>
    <property type="evidence" value="ECO:0007669"/>
    <property type="project" value="TreeGrafter"/>
</dbReference>
<feature type="domain" description="Glutamate/phenylalanine/leucine/valine/L-tryptophan dehydrogenase C-terminal" evidence="7">
    <location>
        <begin position="159"/>
        <end position="386"/>
    </location>
</feature>
<feature type="active site" description="Proton donor" evidence="4">
    <location>
        <position position="71"/>
    </location>
</feature>
<dbReference type="AlphaFoldDB" id="A0A934K7T4"/>
<dbReference type="SMART" id="SM00839">
    <property type="entry name" value="ELFV_dehydrog"/>
    <property type="match status" value="1"/>
</dbReference>
<dbReference type="PANTHER" id="PTHR11606">
    <property type="entry name" value="GLUTAMATE DEHYDROGENASE"/>
    <property type="match status" value="1"/>
</dbReference>
<dbReference type="Pfam" id="PF00208">
    <property type="entry name" value="ELFV_dehydrog"/>
    <property type="match status" value="1"/>
</dbReference>
<dbReference type="PROSITE" id="PS00074">
    <property type="entry name" value="GLFV_DEHYDROGENASE"/>
    <property type="match status" value="1"/>
</dbReference>
<evidence type="ECO:0000256" key="2">
    <source>
        <dbReference type="ARBA" id="ARBA00023002"/>
    </source>
</evidence>
<evidence type="ECO:0000256" key="1">
    <source>
        <dbReference type="ARBA" id="ARBA00006382"/>
    </source>
</evidence>
<dbReference type="Pfam" id="PF02812">
    <property type="entry name" value="ELFV_dehydrog_N"/>
    <property type="match status" value="1"/>
</dbReference>
<evidence type="ECO:0000256" key="4">
    <source>
        <dbReference type="PIRSR" id="PIRSR000185-1"/>
    </source>
</evidence>
<dbReference type="Gene3D" id="3.40.50.720">
    <property type="entry name" value="NAD(P)-binding Rossmann-like Domain"/>
    <property type="match status" value="1"/>
</dbReference>
<sequence>MSEGPEPFLRLTWTDPVTGRKGYVVIDRLVNGLAGGGTRMRAGVTLEEVERLARTMSLKNGAVTLPGGGAKGGLDCDPHDPEARALLTRFVRAVRPLLESYWGTAEDMGTTQQLLDEVFVEVGMQSSVQAALNHSGDGAAALRRLVEGLGVQVGGIGLGDLVGGYGVAQAAAAAAQHQGRSVQGLRAVIQGFGAMGGSTARYLVEQGARVVALSDVRGTVTNPAGLDVERLLATRTALGDIDRSALRPDDRELARDEWLSVDADVLVPAAVADSITAENCSGVKAWLVVEAANIPTTEEAQRLLHQRGVLVIPDYVANGGTNAWFWWVLLGMIEPTAEAAFRVIGENMRRSVADMLELADRDDLLPREAADVIAMRNLDRLAEEYGAEVPPPRPASA</sequence>
<evidence type="ECO:0000313" key="9">
    <source>
        <dbReference type="Proteomes" id="UP000612893"/>
    </source>
</evidence>
<dbReference type="PIRSF" id="PIRSF000185">
    <property type="entry name" value="Glu_DH"/>
    <property type="match status" value="1"/>
</dbReference>
<dbReference type="GO" id="GO:0004352">
    <property type="term" value="F:glutamate dehydrogenase (NAD+) activity"/>
    <property type="evidence" value="ECO:0007669"/>
    <property type="project" value="TreeGrafter"/>
</dbReference>
<dbReference type="Gene3D" id="3.40.50.10860">
    <property type="entry name" value="Leucine Dehydrogenase, chain A, domain 1"/>
    <property type="match status" value="1"/>
</dbReference>
<dbReference type="PRINTS" id="PR00082">
    <property type="entry name" value="GLFDHDRGNASE"/>
</dbReference>
<evidence type="ECO:0000256" key="3">
    <source>
        <dbReference type="PIRNR" id="PIRNR000185"/>
    </source>
</evidence>
<dbReference type="InterPro" id="IPR006097">
    <property type="entry name" value="Glu/Leu/Phe/Val/Trp_DH_dimer"/>
</dbReference>
<name>A0A934K7T4_9BACT</name>
<reference evidence="8" key="1">
    <citation type="submission" date="2020-10" db="EMBL/GenBank/DDBJ databases">
        <title>Ca. Dormibacterota MAGs.</title>
        <authorList>
            <person name="Montgomery K."/>
        </authorList>
    </citation>
    <scope>NUCLEOTIDE SEQUENCE [LARGE SCALE GENOMIC DNA]</scope>
    <source>
        <strain evidence="8">SC8812_S17_10</strain>
    </source>
</reference>
<feature type="site" description="Important for catalysis" evidence="5">
    <location>
        <position position="107"/>
    </location>
</feature>
<dbReference type="InterPro" id="IPR033524">
    <property type="entry name" value="Glu/Leu/Phe/Val_DH_AS"/>
</dbReference>
<evidence type="ECO:0000259" key="7">
    <source>
        <dbReference type="SMART" id="SM00839"/>
    </source>
</evidence>
<dbReference type="RefSeq" id="WP_338201086.1">
    <property type="nucleotide sequence ID" value="NZ_JAEKNR010000100.1"/>
</dbReference>
<keyword evidence="9" id="KW-1185">Reference proteome</keyword>
<dbReference type="InterPro" id="IPR006096">
    <property type="entry name" value="Glu/Leu/Phe/Val/Trp_DH_C"/>
</dbReference>